<feature type="compositionally biased region" description="Gly residues" evidence="1">
    <location>
        <begin position="1"/>
        <end position="10"/>
    </location>
</feature>
<dbReference type="Proteomes" id="UP000217076">
    <property type="component" value="Unassembled WGS sequence"/>
</dbReference>
<dbReference type="AlphaFoldDB" id="A0A1G8FUK5"/>
<protein>
    <submittedName>
        <fullName evidence="2">Class II flagellar assembly regulator</fullName>
    </submittedName>
</protein>
<proteinExistence type="predicted"/>
<organism evidence="2 3">
    <name type="scientific">Roseospirillum parvum</name>
    <dbReference type="NCBI Taxonomy" id="83401"/>
    <lineage>
        <taxon>Bacteria</taxon>
        <taxon>Pseudomonadati</taxon>
        <taxon>Pseudomonadota</taxon>
        <taxon>Alphaproteobacteria</taxon>
        <taxon>Rhodospirillales</taxon>
        <taxon>Rhodospirillaceae</taxon>
        <taxon>Roseospirillum</taxon>
    </lineage>
</organism>
<reference evidence="3" key="1">
    <citation type="submission" date="2016-10" db="EMBL/GenBank/DDBJ databases">
        <authorList>
            <person name="Varghese N."/>
            <person name="Submissions S."/>
        </authorList>
    </citation>
    <scope>NUCLEOTIDE SEQUENCE [LARGE SCALE GENOMIC DNA]</scope>
    <source>
        <strain evidence="3">930I</strain>
    </source>
</reference>
<dbReference type="EMBL" id="FNCV01000016">
    <property type="protein sequence ID" value="SDH85805.1"/>
    <property type="molecule type" value="Genomic_DNA"/>
</dbReference>
<evidence type="ECO:0000313" key="3">
    <source>
        <dbReference type="Proteomes" id="UP000217076"/>
    </source>
</evidence>
<dbReference type="OrthoDB" id="8005693at2"/>
<accession>A0A1G8FUK5</accession>
<dbReference type="GO" id="GO:0044781">
    <property type="term" value="P:bacterial-type flagellum organization"/>
    <property type="evidence" value="ECO:0007669"/>
    <property type="project" value="InterPro"/>
</dbReference>
<sequence>MKVGGIGSGQGPRRPEKSRRSGDDGAFGKRLSSLLDTPAGGEAPIEEAAEAGPVSGLDALLAVQAAGQAGDPPSREASRRLIDRGEALLDHLETLRHGLLTGAIPKERLADLARLVRQRRGAGGDPRIAALLDEIELRVEVELAKLTRELDRRKHA</sequence>
<dbReference type="Pfam" id="PF10768">
    <property type="entry name" value="FliX"/>
    <property type="match status" value="1"/>
</dbReference>
<keyword evidence="3" id="KW-1185">Reference proteome</keyword>
<evidence type="ECO:0000313" key="2">
    <source>
        <dbReference type="EMBL" id="SDH85805.1"/>
    </source>
</evidence>
<gene>
    <name evidence="2" type="ORF">SAMN05421742_11626</name>
</gene>
<evidence type="ECO:0000256" key="1">
    <source>
        <dbReference type="SAM" id="MobiDB-lite"/>
    </source>
</evidence>
<feature type="region of interest" description="Disordered" evidence="1">
    <location>
        <begin position="1"/>
        <end position="45"/>
    </location>
</feature>
<keyword evidence="2" id="KW-0969">Cilium</keyword>
<keyword evidence="2" id="KW-0966">Cell projection</keyword>
<dbReference type="InterPro" id="IPR019704">
    <property type="entry name" value="Flagellar_assmbl_FliX_class2"/>
</dbReference>
<dbReference type="STRING" id="83401.SAMN05421742_11626"/>
<feature type="compositionally biased region" description="Basic and acidic residues" evidence="1">
    <location>
        <begin position="13"/>
        <end position="27"/>
    </location>
</feature>
<dbReference type="RefSeq" id="WP_092621826.1">
    <property type="nucleotide sequence ID" value="NZ_FNCV01000016.1"/>
</dbReference>
<keyword evidence="2" id="KW-0282">Flagellum</keyword>
<name>A0A1G8FUK5_9PROT</name>